<reference evidence="1" key="1">
    <citation type="submission" date="2020-05" db="EMBL/GenBank/DDBJ databases">
        <authorList>
            <person name="Chiriac C."/>
            <person name="Salcher M."/>
            <person name="Ghai R."/>
            <person name="Kavagutti S V."/>
        </authorList>
    </citation>
    <scope>NUCLEOTIDE SEQUENCE</scope>
</reference>
<name>A0A6J6U0P4_9ZZZZ</name>
<dbReference type="AlphaFoldDB" id="A0A6J6U0P4"/>
<accession>A0A6J6U0P4</accession>
<dbReference type="Gene3D" id="2.60.200.20">
    <property type="match status" value="1"/>
</dbReference>
<sequence length="286" mass="31038">MRTSVEADLCFRVEDADGQRIDGHLTGSGQVLTLRIDDPGAFAGAGDAAAVRYVADELAARRLEVRVTDGRSTLVRLGDVRAPWWQRRLTRSRHLRVGSLRGLWTAAQARAQGREPVLPSLLSAPPPTLSPLLPTFGARPRHVTGTHDPARGGSPRLVVVPDLAGPDTRRTIYSLAGDCGDTFLIGSAEDCHIRLPGLAAHHCLVVHDDDDEFVAEAVDGEVRVHGARVQQGLLRTGTRLELGEHCLAFAREEYADHGRPYGGRIGGELGHQRPQPERLRLIRGEG</sequence>
<protein>
    <submittedName>
        <fullName evidence="1">Unannotated protein</fullName>
    </submittedName>
</protein>
<gene>
    <name evidence="1" type="ORF">UFOPK2761_02097</name>
</gene>
<dbReference type="SUPFAM" id="SSF49879">
    <property type="entry name" value="SMAD/FHA domain"/>
    <property type="match status" value="1"/>
</dbReference>
<dbReference type="CDD" id="cd00060">
    <property type="entry name" value="FHA"/>
    <property type="match status" value="1"/>
</dbReference>
<dbReference type="InterPro" id="IPR008984">
    <property type="entry name" value="SMAD_FHA_dom_sf"/>
</dbReference>
<dbReference type="EMBL" id="CAEZYQ010000016">
    <property type="protein sequence ID" value="CAB4752966.1"/>
    <property type="molecule type" value="Genomic_DNA"/>
</dbReference>
<evidence type="ECO:0000313" key="1">
    <source>
        <dbReference type="EMBL" id="CAB4752966.1"/>
    </source>
</evidence>
<proteinExistence type="predicted"/>
<organism evidence="1">
    <name type="scientific">freshwater metagenome</name>
    <dbReference type="NCBI Taxonomy" id="449393"/>
    <lineage>
        <taxon>unclassified sequences</taxon>
        <taxon>metagenomes</taxon>
        <taxon>ecological metagenomes</taxon>
    </lineage>
</organism>